<dbReference type="InterPro" id="IPR007763">
    <property type="entry name" value="NDUFA12"/>
</dbReference>
<name>A0A382JWG3_9ZZZZ</name>
<accession>A0A382JWG3</accession>
<evidence type="ECO:0008006" key="2">
    <source>
        <dbReference type="Google" id="ProtNLM"/>
    </source>
</evidence>
<dbReference type="GO" id="GO:0006979">
    <property type="term" value="P:response to oxidative stress"/>
    <property type="evidence" value="ECO:0007669"/>
    <property type="project" value="TreeGrafter"/>
</dbReference>
<protein>
    <recommendedName>
        <fullName evidence="2">NADH:ubiquinone oxidoreductase subunit NDUFA12</fullName>
    </recommendedName>
</protein>
<dbReference type="GO" id="GO:0045271">
    <property type="term" value="C:respiratory chain complex I"/>
    <property type="evidence" value="ECO:0007669"/>
    <property type="project" value="InterPro"/>
</dbReference>
<dbReference type="PANTHER" id="PTHR12910:SF2">
    <property type="entry name" value="NADH DEHYDROGENASE [UBIQUINONE] 1 ALPHA SUBCOMPLEX SUBUNIT 12"/>
    <property type="match status" value="1"/>
</dbReference>
<gene>
    <name evidence="1" type="ORF">METZ01_LOCUS268859</name>
</gene>
<dbReference type="Pfam" id="PF05071">
    <property type="entry name" value="NDUFA12"/>
    <property type="match status" value="1"/>
</dbReference>
<sequence>MNLGTTIYTWLYGHLVGEDTDNNKYYCNSKNHTDLNAKRWVIFKGEIEATKIPPHWHAWLHKSIDEPPLNYIHKYSWQKNHEQNKTGTEDAYFPDSYPLSKSYNEDAIKSEYEPWSP</sequence>
<dbReference type="AlphaFoldDB" id="A0A382JWG3"/>
<dbReference type="PANTHER" id="PTHR12910">
    <property type="entry name" value="NADH-UBIQUINONE OXIDOREDUCTASE SUBUNIT B17.2"/>
    <property type="match status" value="1"/>
</dbReference>
<evidence type="ECO:0000313" key="1">
    <source>
        <dbReference type="EMBL" id="SVC16005.1"/>
    </source>
</evidence>
<reference evidence="1" key="1">
    <citation type="submission" date="2018-05" db="EMBL/GenBank/DDBJ databases">
        <authorList>
            <person name="Lanie J.A."/>
            <person name="Ng W.-L."/>
            <person name="Kazmierczak K.M."/>
            <person name="Andrzejewski T.M."/>
            <person name="Davidsen T.M."/>
            <person name="Wayne K.J."/>
            <person name="Tettelin H."/>
            <person name="Glass J.I."/>
            <person name="Rusch D."/>
            <person name="Podicherti R."/>
            <person name="Tsui H.-C.T."/>
            <person name="Winkler M.E."/>
        </authorList>
    </citation>
    <scope>NUCLEOTIDE SEQUENCE</scope>
</reference>
<organism evidence="1">
    <name type="scientific">marine metagenome</name>
    <dbReference type="NCBI Taxonomy" id="408172"/>
    <lineage>
        <taxon>unclassified sequences</taxon>
        <taxon>metagenomes</taxon>
        <taxon>ecological metagenomes</taxon>
    </lineage>
</organism>
<proteinExistence type="predicted"/>
<dbReference type="EMBL" id="UINC01076646">
    <property type="protein sequence ID" value="SVC16005.1"/>
    <property type="molecule type" value="Genomic_DNA"/>
</dbReference>